<proteinExistence type="predicted"/>
<dbReference type="PROSITE" id="PS50878">
    <property type="entry name" value="RT_POL"/>
    <property type="match status" value="1"/>
</dbReference>
<dbReference type="InterPro" id="IPR036691">
    <property type="entry name" value="Endo/exonu/phosph_ase_sf"/>
</dbReference>
<dbReference type="EMBL" id="BLAL01000356">
    <property type="protein sequence ID" value="GET04561.1"/>
    <property type="molecule type" value="Genomic_DNA"/>
</dbReference>
<evidence type="ECO:0000259" key="1">
    <source>
        <dbReference type="PROSITE" id="PS50878"/>
    </source>
</evidence>
<organism evidence="2 3">
    <name type="scientific">Rhizophagus clarus</name>
    <dbReference type="NCBI Taxonomy" id="94130"/>
    <lineage>
        <taxon>Eukaryota</taxon>
        <taxon>Fungi</taxon>
        <taxon>Fungi incertae sedis</taxon>
        <taxon>Mucoromycota</taxon>
        <taxon>Glomeromycotina</taxon>
        <taxon>Glomeromycetes</taxon>
        <taxon>Glomerales</taxon>
        <taxon>Glomeraceae</taxon>
        <taxon>Rhizophagus</taxon>
    </lineage>
</organism>
<evidence type="ECO:0000313" key="2">
    <source>
        <dbReference type="EMBL" id="GET04561.1"/>
    </source>
</evidence>
<gene>
    <name evidence="2" type="ORF">RCL2_003086200</name>
</gene>
<dbReference type="Gene3D" id="3.60.10.10">
    <property type="entry name" value="Endonuclease/exonuclease/phosphatase"/>
    <property type="match status" value="1"/>
</dbReference>
<dbReference type="Proteomes" id="UP000615446">
    <property type="component" value="Unassembled WGS sequence"/>
</dbReference>
<dbReference type="AlphaFoldDB" id="A0A8H3MGU9"/>
<name>A0A8H3MGU9_9GLOM</name>
<dbReference type="GO" id="GO:0003964">
    <property type="term" value="F:RNA-directed DNA polymerase activity"/>
    <property type="evidence" value="ECO:0007669"/>
    <property type="project" value="UniProtKB-KW"/>
</dbReference>
<dbReference type="PANTHER" id="PTHR19446">
    <property type="entry name" value="REVERSE TRANSCRIPTASES"/>
    <property type="match status" value="1"/>
</dbReference>
<dbReference type="InterPro" id="IPR000477">
    <property type="entry name" value="RT_dom"/>
</dbReference>
<keyword evidence="2" id="KW-0808">Transferase</keyword>
<accession>A0A8H3MGU9</accession>
<evidence type="ECO:0000313" key="3">
    <source>
        <dbReference type="Proteomes" id="UP000615446"/>
    </source>
</evidence>
<keyword evidence="2" id="KW-0695">RNA-directed DNA polymerase</keyword>
<comment type="caution">
    <text evidence="2">The sequence shown here is derived from an EMBL/GenBank/DDBJ whole genome shotgun (WGS) entry which is preliminary data.</text>
</comment>
<feature type="domain" description="Reverse transcriptase" evidence="1">
    <location>
        <begin position="661"/>
        <end position="858"/>
    </location>
</feature>
<keyword evidence="2" id="KW-0548">Nucleotidyltransferase</keyword>
<protein>
    <submittedName>
        <fullName evidence="2">RNA-directed DNA polymerase from mobile element jockey-like</fullName>
    </submittedName>
</protein>
<sequence length="858" mass="99848">MEDINSIQGHSELGRMEREYDAEYYDQTNENDTYNYNNTEAQDENAGLLSHFTNYIGGNSRHTQNLHSNSHNHALLNNTDYSFTNDNTSFHKSKIQKNKIKNFYKNKSSSHIKNHIITPTHFLNVQSPRPINNADDFIMLDAINDSQDERFTDYVKIGTINIYTGFNNKLDTIIEYFIYYNYNILIIMETGLFEDQKNDKIQKLPHSTLQNDYLYIVHDRTGDNKGSGIAAVMDSFFYRHLISNTRTYGQILHLKFGFKQHVFFHLIGVYLPASVTKNNATLRQDCYNYINKILLSNKPQDHHLILRDFNPTSSKKKNQNSSNPIDNIIPLIKQFQFKDVVKHFNSSPPATHIVNRINYIFTSSNLLPHTYHAFTHTINEHQFFYTDHKLVGCLINKFFFTTKPVTLTYSKLNDIPSSDKINYRNITANTWNEYEQNSNTAFNIPLPDIKSQEDLDQAWSHFVNLIDDLKSILPKKKSPQNPYTQNNNPTISSFTIPKRITLDNFEPTKKYLKQLLQILRFNYNTIKNEITKNNIEYFVEACNNNLTENQSKMLYSILNRQPRTIKLTKLQYIDENNVTTFTTDPDKIESLTCQHFQSYASSDINDNIWYPLLQPLSMDDLNLVIHNAAKYKAPGSSKITYENIKHLGHQGRSYLLHIYNNCFNNNCIPSAWKLAYIFPIPKPQDWNSQLCNTRPITLLETPRKLYVSILSKRLNFILANNNNITTYNNRAGILGQSCLEPLFEIQHSIGIANKLNVPFWLALQDLSKNYDRMNISLLRLALLSIKMPVQFTSILCDLFTNCTNQVILPNNNLTSPFLMKQGIHQGEIISPLLWILYYNPLFLYINQQSDLYFQCSFN</sequence>
<reference evidence="2" key="1">
    <citation type="submission" date="2019-10" db="EMBL/GenBank/DDBJ databases">
        <title>Conservation and host-specific expression of non-tandemly repeated heterogenous ribosome RNA gene in arbuscular mycorrhizal fungi.</title>
        <authorList>
            <person name="Maeda T."/>
            <person name="Kobayashi Y."/>
            <person name="Nakagawa T."/>
            <person name="Ezawa T."/>
            <person name="Yamaguchi K."/>
            <person name="Bino T."/>
            <person name="Nishimoto Y."/>
            <person name="Shigenobu S."/>
            <person name="Kawaguchi M."/>
        </authorList>
    </citation>
    <scope>NUCLEOTIDE SEQUENCE</scope>
    <source>
        <strain evidence="2">HR1</strain>
    </source>
</reference>
<dbReference type="OrthoDB" id="2205812at2759"/>
<dbReference type="SUPFAM" id="SSF56219">
    <property type="entry name" value="DNase I-like"/>
    <property type="match status" value="1"/>
</dbReference>